<keyword evidence="1" id="KW-0732">Signal</keyword>
<evidence type="ECO:0008006" key="4">
    <source>
        <dbReference type="Google" id="ProtNLM"/>
    </source>
</evidence>
<feature type="chain" id="PRO_5040437603" description="Neuropeptide" evidence="1">
    <location>
        <begin position="20"/>
        <end position="76"/>
    </location>
</feature>
<keyword evidence="3" id="KW-1185">Reference proteome</keyword>
<gene>
    <name evidence="2" type="ORF">NEZAVI_LOCUS15542</name>
</gene>
<proteinExistence type="predicted"/>
<dbReference type="AlphaFoldDB" id="A0A9P0MXJ6"/>
<reference evidence="2" key="1">
    <citation type="submission" date="2022-01" db="EMBL/GenBank/DDBJ databases">
        <authorList>
            <person name="King R."/>
        </authorList>
    </citation>
    <scope>NUCLEOTIDE SEQUENCE</scope>
</reference>
<evidence type="ECO:0000256" key="1">
    <source>
        <dbReference type="SAM" id="SignalP"/>
    </source>
</evidence>
<dbReference type="Proteomes" id="UP001152798">
    <property type="component" value="Chromosome 7"/>
</dbReference>
<dbReference type="EMBL" id="OV725083">
    <property type="protein sequence ID" value="CAH1407921.1"/>
    <property type="molecule type" value="Genomic_DNA"/>
</dbReference>
<organism evidence="2 3">
    <name type="scientific">Nezara viridula</name>
    <name type="common">Southern green stink bug</name>
    <name type="synonym">Cimex viridulus</name>
    <dbReference type="NCBI Taxonomy" id="85310"/>
    <lineage>
        <taxon>Eukaryota</taxon>
        <taxon>Metazoa</taxon>
        <taxon>Ecdysozoa</taxon>
        <taxon>Arthropoda</taxon>
        <taxon>Hexapoda</taxon>
        <taxon>Insecta</taxon>
        <taxon>Pterygota</taxon>
        <taxon>Neoptera</taxon>
        <taxon>Paraneoptera</taxon>
        <taxon>Hemiptera</taxon>
        <taxon>Heteroptera</taxon>
        <taxon>Panheteroptera</taxon>
        <taxon>Pentatomomorpha</taxon>
        <taxon>Pentatomoidea</taxon>
        <taxon>Pentatomidae</taxon>
        <taxon>Pentatominae</taxon>
        <taxon>Nezara</taxon>
    </lineage>
</organism>
<accession>A0A9P0MXJ6</accession>
<protein>
    <recommendedName>
        <fullName evidence="4">Neuropeptide</fullName>
    </recommendedName>
</protein>
<sequence>MKNLLIAYFLCYGLLMVHADEHTYPDSFFDILIHCADTECCRYSHRANCCASGGKWYCCYKTGVKVKTDPCYPYKT</sequence>
<name>A0A9P0MXJ6_NEZVI</name>
<evidence type="ECO:0000313" key="2">
    <source>
        <dbReference type="EMBL" id="CAH1407921.1"/>
    </source>
</evidence>
<evidence type="ECO:0000313" key="3">
    <source>
        <dbReference type="Proteomes" id="UP001152798"/>
    </source>
</evidence>
<feature type="signal peptide" evidence="1">
    <location>
        <begin position="1"/>
        <end position="19"/>
    </location>
</feature>